<dbReference type="EMBL" id="BDHI01000014">
    <property type="protein sequence ID" value="GCB23005.1"/>
    <property type="molecule type" value="Genomic_DNA"/>
</dbReference>
<name>A0A401KUT6_ASPAW</name>
<organism evidence="2 3">
    <name type="scientific">Aspergillus awamori</name>
    <name type="common">Black koji mold</name>
    <dbReference type="NCBI Taxonomy" id="105351"/>
    <lineage>
        <taxon>Eukaryota</taxon>
        <taxon>Fungi</taxon>
        <taxon>Dikarya</taxon>
        <taxon>Ascomycota</taxon>
        <taxon>Pezizomycotina</taxon>
        <taxon>Eurotiomycetes</taxon>
        <taxon>Eurotiomycetidae</taxon>
        <taxon>Eurotiales</taxon>
        <taxon>Aspergillaceae</taxon>
        <taxon>Aspergillus</taxon>
    </lineage>
</organism>
<protein>
    <submittedName>
        <fullName evidence="2">Uncharacterized protein</fullName>
    </submittedName>
</protein>
<feature type="region of interest" description="Disordered" evidence="1">
    <location>
        <begin position="105"/>
        <end position="125"/>
    </location>
</feature>
<gene>
    <name evidence="2" type="ORF">AAWM_05890</name>
</gene>
<sequence length="225" mass="24632">MPPDRASYLIIRAAHYQDIVQILWCDLCHRAARGVDLPAREQECDQAHEVVIAPPSDPEEITSPNIGQFAFVSTLYELSDSETNPIIPAFHRFISVRRIISAPSMKRNNGHPLPGRPGSNGSSTEIQVRGKGLQLPYYDLNAPLLWGFLPATIRPTAHYWGHPSAMKTMPTASTSSADSSLTAAALTLRQTAPKAWLQSLALWASSLGSQLRPSLTASTGTLWKH</sequence>
<evidence type="ECO:0000313" key="2">
    <source>
        <dbReference type="EMBL" id="GCB23005.1"/>
    </source>
</evidence>
<reference evidence="2 3" key="1">
    <citation type="submission" date="2016-09" db="EMBL/GenBank/DDBJ databases">
        <title>Aspergillus awamori IFM 58123T.</title>
        <authorList>
            <person name="Kusuya Y."/>
            <person name="Shimizu M."/>
            <person name="Takahashi H."/>
            <person name="Yaguchi T."/>
        </authorList>
    </citation>
    <scope>NUCLEOTIDE SEQUENCE [LARGE SCALE GENOMIC DNA]</scope>
    <source>
        <strain evidence="2 3">IFM 58123</strain>
    </source>
</reference>
<dbReference type="AlphaFoldDB" id="A0A401KUT6"/>
<proteinExistence type="predicted"/>
<dbReference type="Proteomes" id="UP000286921">
    <property type="component" value="Unassembled WGS sequence"/>
</dbReference>
<comment type="caution">
    <text evidence="2">The sequence shown here is derived from an EMBL/GenBank/DDBJ whole genome shotgun (WGS) entry which is preliminary data.</text>
</comment>
<evidence type="ECO:0000313" key="3">
    <source>
        <dbReference type="Proteomes" id="UP000286921"/>
    </source>
</evidence>
<keyword evidence="3" id="KW-1185">Reference proteome</keyword>
<accession>A0A401KUT6</accession>
<evidence type="ECO:0000256" key="1">
    <source>
        <dbReference type="SAM" id="MobiDB-lite"/>
    </source>
</evidence>